<accession>A0AAE0GKJ3</accession>
<protein>
    <recommendedName>
        <fullName evidence="2">Response regulatory domain-containing protein</fullName>
    </recommendedName>
</protein>
<dbReference type="InterPro" id="IPR001789">
    <property type="entry name" value="Sig_transdc_resp-reg_receiver"/>
</dbReference>
<feature type="domain" description="Response regulatory" evidence="2">
    <location>
        <begin position="503"/>
        <end position="632"/>
    </location>
</feature>
<gene>
    <name evidence="3" type="ORF">CYMTET_12437</name>
</gene>
<evidence type="ECO:0000256" key="1">
    <source>
        <dbReference type="PROSITE-ProRule" id="PRU00169"/>
    </source>
</evidence>
<dbReference type="PROSITE" id="PS50110">
    <property type="entry name" value="RESPONSE_REGULATORY"/>
    <property type="match status" value="1"/>
</dbReference>
<proteinExistence type="predicted"/>
<evidence type="ECO:0000259" key="2">
    <source>
        <dbReference type="PROSITE" id="PS50110"/>
    </source>
</evidence>
<dbReference type="GO" id="GO:0000160">
    <property type="term" value="P:phosphorelay signal transduction system"/>
    <property type="evidence" value="ECO:0007669"/>
    <property type="project" value="InterPro"/>
</dbReference>
<sequence length="640" mass="71349">MIASLVSIDALITLGHRSFLLNEGASHSINFIARALQGKEWLLFHLLLTMTSVMLRYHSEHKHQPRFVSVSPHIKHKRQLLLEYLAEVHDAVMGVVVEFEVRFLNAKEVTIAFTYASRRCSELLHVCPTKMCSSTHSSLPLLFDEESMLLGFRRTVITAAETANPVNWVGIIRPQSDRDLTWINLTASCVRVDKVPKIGRKVVRYTGIFTDYGTRKHLGQLLKQRAIRLSDNHLFHVVKNNFTVAYYCARRIQDRIATDNAGLCDRSTDTVMRHANKLQLIALQGQSDCHCRVMVNKILEDAYIGKKSLSRVAEVLEGICMNGLQPYVEHVIASETVGLAMLIDINLCTTTFICLLTHILTNPGHDPTAGKLLLYVKISGTDVIVNIKDSPQRDRSAAAASLPAMSASMLSIDDGPPALQESEWSLEQTRLYVCRQCISHMGWQLRCGVDTDKSDETLLYSIVIPDAVCTKLNTDHMQAVNEKQASSLSNDNESAKVLQPWVKVAALDDCPFARFLLTTALRKLQAGLILVCGETQAEVLDFSALVMREGVHIVILDHLLSQALSTPEESEAVNGISIMQELRSMGFKGMIIMRSGDAEDEKLQRYVQAGFDAVIGKDAACAERICAEWYKCSNKRAMVP</sequence>
<comment type="caution">
    <text evidence="3">The sequence shown here is derived from an EMBL/GenBank/DDBJ whole genome shotgun (WGS) entry which is preliminary data.</text>
</comment>
<dbReference type="AlphaFoldDB" id="A0AAE0GKJ3"/>
<keyword evidence="4" id="KW-1185">Reference proteome</keyword>
<feature type="modified residue" description="4-aspartylphosphate" evidence="1">
    <location>
        <position position="557"/>
    </location>
</feature>
<dbReference type="SUPFAM" id="SSF52172">
    <property type="entry name" value="CheY-like"/>
    <property type="match status" value="1"/>
</dbReference>
<name>A0AAE0GKJ3_9CHLO</name>
<keyword evidence="1" id="KW-0597">Phosphoprotein</keyword>
<dbReference type="EMBL" id="LGRX02004721">
    <property type="protein sequence ID" value="KAK3279687.1"/>
    <property type="molecule type" value="Genomic_DNA"/>
</dbReference>
<organism evidence="3 4">
    <name type="scientific">Cymbomonas tetramitiformis</name>
    <dbReference type="NCBI Taxonomy" id="36881"/>
    <lineage>
        <taxon>Eukaryota</taxon>
        <taxon>Viridiplantae</taxon>
        <taxon>Chlorophyta</taxon>
        <taxon>Pyramimonadophyceae</taxon>
        <taxon>Pyramimonadales</taxon>
        <taxon>Pyramimonadaceae</taxon>
        <taxon>Cymbomonas</taxon>
    </lineage>
</organism>
<evidence type="ECO:0000313" key="3">
    <source>
        <dbReference type="EMBL" id="KAK3279687.1"/>
    </source>
</evidence>
<dbReference type="Gene3D" id="3.40.50.2300">
    <property type="match status" value="1"/>
</dbReference>
<evidence type="ECO:0000313" key="4">
    <source>
        <dbReference type="Proteomes" id="UP001190700"/>
    </source>
</evidence>
<reference evidence="3 4" key="1">
    <citation type="journal article" date="2015" name="Genome Biol. Evol.">
        <title>Comparative Genomics of a Bacterivorous Green Alga Reveals Evolutionary Causalities and Consequences of Phago-Mixotrophic Mode of Nutrition.</title>
        <authorList>
            <person name="Burns J.A."/>
            <person name="Paasch A."/>
            <person name="Narechania A."/>
            <person name="Kim E."/>
        </authorList>
    </citation>
    <scope>NUCLEOTIDE SEQUENCE [LARGE SCALE GENOMIC DNA]</scope>
    <source>
        <strain evidence="3 4">PLY_AMNH</strain>
    </source>
</reference>
<dbReference type="Proteomes" id="UP001190700">
    <property type="component" value="Unassembled WGS sequence"/>
</dbReference>
<dbReference type="InterPro" id="IPR011006">
    <property type="entry name" value="CheY-like_superfamily"/>
</dbReference>